<dbReference type="Proteomes" id="UP000243459">
    <property type="component" value="Chromosome 7"/>
</dbReference>
<dbReference type="Pfam" id="PF01448">
    <property type="entry name" value="ELM2"/>
    <property type="match status" value="1"/>
</dbReference>
<evidence type="ECO:0000256" key="1">
    <source>
        <dbReference type="ARBA" id="ARBA00023242"/>
    </source>
</evidence>
<reference evidence="5" key="1">
    <citation type="journal article" date="2017" name="Nat. Commun.">
        <title>The asparagus genome sheds light on the origin and evolution of a young Y chromosome.</title>
        <authorList>
            <person name="Harkess A."/>
            <person name="Zhou J."/>
            <person name="Xu C."/>
            <person name="Bowers J.E."/>
            <person name="Van der Hulst R."/>
            <person name="Ayyampalayam S."/>
            <person name="Mercati F."/>
            <person name="Riccardi P."/>
            <person name="McKain M.R."/>
            <person name="Kakrana A."/>
            <person name="Tang H."/>
            <person name="Ray J."/>
            <person name="Groenendijk J."/>
            <person name="Arikit S."/>
            <person name="Mathioni S.M."/>
            <person name="Nakano M."/>
            <person name="Shan H."/>
            <person name="Telgmann-Rauber A."/>
            <person name="Kanno A."/>
            <person name="Yue Z."/>
            <person name="Chen H."/>
            <person name="Li W."/>
            <person name="Chen Y."/>
            <person name="Xu X."/>
            <person name="Zhang Y."/>
            <person name="Luo S."/>
            <person name="Chen H."/>
            <person name="Gao J."/>
            <person name="Mao Z."/>
            <person name="Pires J.C."/>
            <person name="Luo M."/>
            <person name="Kudrna D."/>
            <person name="Wing R.A."/>
            <person name="Meyers B.C."/>
            <person name="Yi K."/>
            <person name="Kong H."/>
            <person name="Lavrijsen P."/>
            <person name="Sunseri F."/>
            <person name="Falavigna A."/>
            <person name="Ye Y."/>
            <person name="Leebens-Mack J.H."/>
            <person name="Chen G."/>
        </authorList>
    </citation>
    <scope>NUCLEOTIDE SEQUENCE [LARGE SCALE GENOMIC DNA]</scope>
    <source>
        <strain evidence="5">cv. DH0086</strain>
    </source>
</reference>
<evidence type="ECO:0000313" key="4">
    <source>
        <dbReference type="EMBL" id="ONK62101.1"/>
    </source>
</evidence>
<sequence length="339" mass="38216">MTSLSSDLTVDLQPKNSCVGCAMAEAEIQALLDNISVSFSKNPAKFLGFEIPESEPLDCSGLLRCWIEKFGADSKSPLCPDLKKRIEALVSRLVLSERGNTSRGRKRKLDEDLVEMLSLLRGVAANPSDRAEEDRQWKDKILNARKALFLKATDVANIKEFPYLQKQRNRKFFSATNNGPDSCSIMNNGVRRSQRTLLKFGNGELPRKRIPIGPDFQAEVPDWINSPNKEDSSDENDELDNSRWLGTQIWPIEGDDRPISKEMICKGKQYSCDCTAPGSVECIRFHVNIERLHLKSDLGPAFFSLGLAEMGEEVSKSWTQLEQMKFDELLRQNRLAEDG</sequence>
<dbReference type="PANTHER" id="PTHR46872">
    <property type="entry name" value="DNA BINDING PROTEIN"/>
    <property type="match status" value="1"/>
</dbReference>
<dbReference type="SMART" id="SM01189">
    <property type="entry name" value="ELM2"/>
    <property type="match status" value="1"/>
</dbReference>
<evidence type="ECO:0000256" key="2">
    <source>
        <dbReference type="SAM" id="MobiDB-lite"/>
    </source>
</evidence>
<dbReference type="InterPro" id="IPR000949">
    <property type="entry name" value="ELM2_dom"/>
</dbReference>
<name>A0A5P1EBJ2_ASPOF</name>
<dbReference type="EMBL" id="CM007387">
    <property type="protein sequence ID" value="ONK62101.1"/>
    <property type="molecule type" value="Genomic_DNA"/>
</dbReference>
<keyword evidence="1" id="KW-0539">Nucleus</keyword>
<dbReference type="AlphaFoldDB" id="A0A5P1EBJ2"/>
<dbReference type="PROSITE" id="PS51156">
    <property type="entry name" value="ELM2"/>
    <property type="match status" value="1"/>
</dbReference>
<organism evidence="4 5">
    <name type="scientific">Asparagus officinalis</name>
    <name type="common">Garden asparagus</name>
    <dbReference type="NCBI Taxonomy" id="4686"/>
    <lineage>
        <taxon>Eukaryota</taxon>
        <taxon>Viridiplantae</taxon>
        <taxon>Streptophyta</taxon>
        <taxon>Embryophyta</taxon>
        <taxon>Tracheophyta</taxon>
        <taxon>Spermatophyta</taxon>
        <taxon>Magnoliopsida</taxon>
        <taxon>Liliopsida</taxon>
        <taxon>Asparagales</taxon>
        <taxon>Asparagaceae</taxon>
        <taxon>Asparagoideae</taxon>
        <taxon>Asparagus</taxon>
    </lineage>
</organism>
<gene>
    <name evidence="4" type="ORF">A4U43_C07F370</name>
</gene>
<evidence type="ECO:0000259" key="3">
    <source>
        <dbReference type="PROSITE" id="PS51156"/>
    </source>
</evidence>
<feature type="region of interest" description="Disordered" evidence="2">
    <location>
        <begin position="220"/>
        <end position="239"/>
    </location>
</feature>
<protein>
    <recommendedName>
        <fullName evidence="3">ELM2 domain-containing protein</fullName>
    </recommendedName>
</protein>
<evidence type="ECO:0000313" key="5">
    <source>
        <dbReference type="Proteomes" id="UP000243459"/>
    </source>
</evidence>
<feature type="domain" description="ELM2" evidence="3">
    <location>
        <begin position="208"/>
        <end position="339"/>
    </location>
</feature>
<dbReference type="PANTHER" id="PTHR46872:SF10">
    <property type="entry name" value="MYB-LIKE DOMAIN-CONTAINING PROTEIN"/>
    <property type="match status" value="1"/>
</dbReference>
<accession>A0A5P1EBJ2</accession>
<proteinExistence type="predicted"/>
<keyword evidence="5" id="KW-1185">Reference proteome</keyword>
<dbReference type="Gramene" id="ONK62101">
    <property type="protein sequence ID" value="ONK62101"/>
    <property type="gene ID" value="A4U43_C07F370"/>
</dbReference>